<feature type="compositionally biased region" description="Polar residues" evidence="1">
    <location>
        <begin position="1"/>
        <end position="12"/>
    </location>
</feature>
<evidence type="ECO:0000313" key="2">
    <source>
        <dbReference type="EMBL" id="QDV44287.1"/>
    </source>
</evidence>
<dbReference type="SUPFAM" id="SSF101498">
    <property type="entry name" value="Anti-sigma factor FlgM"/>
    <property type="match status" value="1"/>
</dbReference>
<reference evidence="2 3" key="1">
    <citation type="submission" date="2019-03" db="EMBL/GenBank/DDBJ databases">
        <title>Deep-cultivation of Planctomycetes and their phenomic and genomic characterization uncovers novel biology.</title>
        <authorList>
            <person name="Wiegand S."/>
            <person name="Jogler M."/>
            <person name="Boedeker C."/>
            <person name="Pinto D."/>
            <person name="Vollmers J."/>
            <person name="Rivas-Marin E."/>
            <person name="Kohn T."/>
            <person name="Peeters S.H."/>
            <person name="Heuer A."/>
            <person name="Rast P."/>
            <person name="Oberbeckmann S."/>
            <person name="Bunk B."/>
            <person name="Jeske O."/>
            <person name="Meyerdierks A."/>
            <person name="Storesund J.E."/>
            <person name="Kallscheuer N."/>
            <person name="Luecker S."/>
            <person name="Lage O.M."/>
            <person name="Pohl T."/>
            <person name="Merkel B.J."/>
            <person name="Hornburger P."/>
            <person name="Mueller R.-W."/>
            <person name="Bruemmer F."/>
            <person name="Labrenz M."/>
            <person name="Spormann A.M."/>
            <person name="Op den Camp H."/>
            <person name="Overmann J."/>
            <person name="Amann R."/>
            <person name="Jetten M.S.M."/>
            <person name="Mascher T."/>
            <person name="Medema M.H."/>
            <person name="Devos D.P."/>
            <person name="Kaster A.-K."/>
            <person name="Ovreas L."/>
            <person name="Rohde M."/>
            <person name="Galperin M.Y."/>
            <person name="Jogler C."/>
        </authorList>
    </citation>
    <scope>NUCLEOTIDE SEQUENCE [LARGE SCALE GENOMIC DNA]</scope>
    <source>
        <strain evidence="2 3">Enr13</strain>
    </source>
</reference>
<dbReference type="AlphaFoldDB" id="A0A518HU08"/>
<organism evidence="2 3">
    <name type="scientific">Stieleria neptunia</name>
    <dbReference type="NCBI Taxonomy" id="2527979"/>
    <lineage>
        <taxon>Bacteria</taxon>
        <taxon>Pseudomonadati</taxon>
        <taxon>Planctomycetota</taxon>
        <taxon>Planctomycetia</taxon>
        <taxon>Pirellulales</taxon>
        <taxon>Pirellulaceae</taxon>
        <taxon>Stieleria</taxon>
    </lineage>
</organism>
<dbReference type="InterPro" id="IPR035890">
    <property type="entry name" value="Anti-sigma-28_factor_FlgM_sf"/>
</dbReference>
<sequence length="97" mass="10428">MRINPIGNSQPAQYKRLDSQSTAQQSETPSPTQASAPQSSAASTPIQLDSIRDLSQVLNQSADVRESVVEAVKLKIQSGEYLTKEAAVDTARSILDL</sequence>
<dbReference type="RefSeq" id="WP_145388655.1">
    <property type="nucleotide sequence ID" value="NZ_CP037423.1"/>
</dbReference>
<feature type="region of interest" description="Disordered" evidence="1">
    <location>
        <begin position="1"/>
        <end position="45"/>
    </location>
</feature>
<name>A0A518HU08_9BACT</name>
<evidence type="ECO:0008006" key="4">
    <source>
        <dbReference type="Google" id="ProtNLM"/>
    </source>
</evidence>
<dbReference type="Proteomes" id="UP000319004">
    <property type="component" value="Chromosome"/>
</dbReference>
<keyword evidence="3" id="KW-1185">Reference proteome</keyword>
<dbReference type="EMBL" id="CP037423">
    <property type="protein sequence ID" value="QDV44287.1"/>
    <property type="molecule type" value="Genomic_DNA"/>
</dbReference>
<proteinExistence type="predicted"/>
<evidence type="ECO:0000256" key="1">
    <source>
        <dbReference type="SAM" id="MobiDB-lite"/>
    </source>
</evidence>
<evidence type="ECO:0000313" key="3">
    <source>
        <dbReference type="Proteomes" id="UP000319004"/>
    </source>
</evidence>
<gene>
    <name evidence="2" type="ORF">Enr13x_41510</name>
</gene>
<accession>A0A518HU08</accession>
<dbReference type="KEGG" id="snep:Enr13x_41510"/>
<dbReference type="OrthoDB" id="284712at2"/>
<feature type="compositionally biased region" description="Low complexity" evidence="1">
    <location>
        <begin position="28"/>
        <end position="45"/>
    </location>
</feature>
<protein>
    <recommendedName>
        <fullName evidence="4">Negative regulator of flagellin synthesis</fullName>
    </recommendedName>
</protein>